<gene>
    <name evidence="1" type="ORF">HCEG_02783</name>
</gene>
<proteinExistence type="predicted"/>
<evidence type="ECO:0000313" key="1">
    <source>
        <dbReference type="EMBL" id="EGC43568.1"/>
    </source>
</evidence>
<sequence length="142" mass="16134">MRDDDDQQPYQLLSPSALTYEVSWAFFGYDPWWVDKILMWLIIYHFPPPFDLASRGLSKQENFVAEDFNTRMESPGHTTWDLGSELVGKLEGLASINPPDTSEEPQIRPVSHFGLRTADCWGRVHGAKGPSAPQDKVDRGRV</sequence>
<organism evidence="2">
    <name type="scientific">Ajellomyces capsulatus (strain H88)</name>
    <name type="common">Darling's disease fungus</name>
    <name type="synonym">Histoplasma capsulatum</name>
    <dbReference type="NCBI Taxonomy" id="544711"/>
    <lineage>
        <taxon>Eukaryota</taxon>
        <taxon>Fungi</taxon>
        <taxon>Dikarya</taxon>
        <taxon>Ascomycota</taxon>
        <taxon>Pezizomycotina</taxon>
        <taxon>Eurotiomycetes</taxon>
        <taxon>Eurotiomycetidae</taxon>
        <taxon>Onygenales</taxon>
        <taxon>Ajellomycetaceae</taxon>
        <taxon>Histoplasma</taxon>
    </lineage>
</organism>
<reference evidence="2" key="1">
    <citation type="submission" date="2008-07" db="EMBL/GenBank/DDBJ databases">
        <title>Annotation of Ajellomyces capsulatus strain H88.</title>
        <authorList>
            <person name="Champion M."/>
            <person name="Cuomo C."/>
            <person name="Ma L.-J."/>
            <person name="Henn M.R."/>
            <person name="Sil A."/>
            <person name="Goldman B."/>
            <person name="Young S.K."/>
            <person name="Kodira C.D."/>
            <person name="Zeng Q."/>
            <person name="Koehrsen M."/>
            <person name="Alvarado L."/>
            <person name="Berlin A."/>
            <person name="Borenstein D."/>
            <person name="Chen Z."/>
            <person name="Engels R."/>
            <person name="Freedman E."/>
            <person name="Gellesch M."/>
            <person name="Goldberg J."/>
            <person name="Griggs A."/>
            <person name="Gujja S."/>
            <person name="Heiman D."/>
            <person name="Hepburn T."/>
            <person name="Howarth C."/>
            <person name="Jen D."/>
            <person name="Larson L."/>
            <person name="Lewis B."/>
            <person name="Mehta T."/>
            <person name="Park D."/>
            <person name="Pearson M."/>
            <person name="Roberts A."/>
            <person name="Saif S."/>
            <person name="Shea T."/>
            <person name="Shenoy N."/>
            <person name="Sisk P."/>
            <person name="Stolte C."/>
            <person name="Sykes S."/>
            <person name="Walk T."/>
            <person name="White J."/>
            <person name="Yandava C."/>
            <person name="Klein B."/>
            <person name="McEwen J.G."/>
            <person name="Puccia R."/>
            <person name="Goldman G.H."/>
            <person name="Felipe M.S."/>
            <person name="Nino-Vega G."/>
            <person name="San-Blas G."/>
            <person name="Taylor J."/>
            <person name="Mendoza L."/>
            <person name="Galagan J."/>
            <person name="Nusbaum C."/>
            <person name="Birren B."/>
        </authorList>
    </citation>
    <scope>NUCLEOTIDE SEQUENCE [LARGE SCALE GENOMIC DNA]</scope>
    <source>
        <strain evidence="2">H88</strain>
    </source>
</reference>
<accession>F0UDN7</accession>
<dbReference type="OrthoDB" id="10415878at2759"/>
<evidence type="ECO:0000313" key="2">
    <source>
        <dbReference type="Proteomes" id="UP000008142"/>
    </source>
</evidence>
<name>F0UDN7_AJEC8</name>
<protein>
    <submittedName>
        <fullName evidence="1">Uncharacterized protein</fullName>
    </submittedName>
</protein>
<dbReference type="AlphaFoldDB" id="F0UDN7"/>
<dbReference type="Proteomes" id="UP000008142">
    <property type="component" value="Unassembled WGS sequence"/>
</dbReference>
<dbReference type="HOGENOM" id="CLU_1815239_0_0_1"/>
<dbReference type="EMBL" id="DS990637">
    <property type="protein sequence ID" value="EGC43568.1"/>
    <property type="molecule type" value="Genomic_DNA"/>
</dbReference>